<proteinExistence type="predicted"/>
<gene>
    <name evidence="2" type="ORF">RFI_16581</name>
</gene>
<keyword evidence="1" id="KW-0547">Nucleotide-binding</keyword>
<sequence>MSQHDLIKAKIVGCPWDRARKKKDEKTCLCGVMRLYGQRDVKDFDLFFFYMLLNKIFSDTDRAKNPKTLKKQTQYKERSITPLYYRGADAAILVFDITDENPLKTVKEWITEVQGNSAVSPNVVLAIVANKMDIAKQNPSSDMLLEQAKELAEDVKALFFETSAKTSQGIQIMFETLAKRILHFKLQNLPKKSDVDHAMLPPDWTNKNFSNHERTHNKKKTPLICNFKSSVARCSLPKVFPRHHTKEKKNGIDLLQSLPDLIDPYRFLSVQLPTFLLLLVLRACTKCFESKKKTFEINLHGPCNNEKKVKFVLFVF</sequence>
<dbReference type="Pfam" id="PF00071">
    <property type="entry name" value="Ras"/>
    <property type="match status" value="1"/>
</dbReference>
<dbReference type="GO" id="GO:0005525">
    <property type="term" value="F:GTP binding"/>
    <property type="evidence" value="ECO:0007669"/>
    <property type="project" value="InterPro"/>
</dbReference>
<dbReference type="GO" id="GO:0003924">
    <property type="term" value="F:GTPase activity"/>
    <property type="evidence" value="ECO:0007669"/>
    <property type="project" value="InterPro"/>
</dbReference>
<dbReference type="PROSITE" id="PS51421">
    <property type="entry name" value="RAS"/>
    <property type="match status" value="1"/>
</dbReference>
<dbReference type="Proteomes" id="UP000023152">
    <property type="component" value="Unassembled WGS sequence"/>
</dbReference>
<comment type="caution">
    <text evidence="2">The sequence shown here is derived from an EMBL/GenBank/DDBJ whole genome shotgun (WGS) entry which is preliminary data.</text>
</comment>
<dbReference type="AlphaFoldDB" id="X6N4E6"/>
<name>X6N4E6_RETFI</name>
<dbReference type="PRINTS" id="PR00449">
    <property type="entry name" value="RASTRNSFRMNG"/>
</dbReference>
<protein>
    <submittedName>
        <fullName evidence="2">Rab GTPase</fullName>
    </submittedName>
</protein>
<dbReference type="SMART" id="SM00173">
    <property type="entry name" value="RAS"/>
    <property type="match status" value="1"/>
</dbReference>
<evidence type="ECO:0000313" key="2">
    <source>
        <dbReference type="EMBL" id="ETO20634.1"/>
    </source>
</evidence>
<dbReference type="SMART" id="SM00175">
    <property type="entry name" value="RAB"/>
    <property type="match status" value="1"/>
</dbReference>
<evidence type="ECO:0000256" key="1">
    <source>
        <dbReference type="ARBA" id="ARBA00022741"/>
    </source>
</evidence>
<accession>X6N4E6</accession>
<dbReference type="EMBL" id="ASPP01012407">
    <property type="protein sequence ID" value="ETO20634.1"/>
    <property type="molecule type" value="Genomic_DNA"/>
</dbReference>
<dbReference type="InterPro" id="IPR001806">
    <property type="entry name" value="Small_GTPase"/>
</dbReference>
<keyword evidence="3" id="KW-1185">Reference proteome</keyword>
<dbReference type="OrthoDB" id="25896at2759"/>
<dbReference type="SUPFAM" id="SSF52540">
    <property type="entry name" value="P-loop containing nucleoside triphosphate hydrolases"/>
    <property type="match status" value="1"/>
</dbReference>
<evidence type="ECO:0000313" key="3">
    <source>
        <dbReference type="Proteomes" id="UP000023152"/>
    </source>
</evidence>
<dbReference type="Gene3D" id="3.40.50.300">
    <property type="entry name" value="P-loop containing nucleotide triphosphate hydrolases"/>
    <property type="match status" value="1"/>
</dbReference>
<organism evidence="2 3">
    <name type="scientific">Reticulomyxa filosa</name>
    <dbReference type="NCBI Taxonomy" id="46433"/>
    <lineage>
        <taxon>Eukaryota</taxon>
        <taxon>Sar</taxon>
        <taxon>Rhizaria</taxon>
        <taxon>Retaria</taxon>
        <taxon>Foraminifera</taxon>
        <taxon>Monothalamids</taxon>
        <taxon>Reticulomyxidae</taxon>
        <taxon>Reticulomyxa</taxon>
    </lineage>
</organism>
<dbReference type="PANTHER" id="PTHR47978">
    <property type="match status" value="1"/>
</dbReference>
<dbReference type="PROSITE" id="PS51419">
    <property type="entry name" value="RAB"/>
    <property type="match status" value="1"/>
</dbReference>
<dbReference type="SMART" id="SM00174">
    <property type="entry name" value="RHO"/>
    <property type="match status" value="1"/>
</dbReference>
<reference evidence="2 3" key="1">
    <citation type="journal article" date="2013" name="Curr. Biol.">
        <title>The Genome of the Foraminiferan Reticulomyxa filosa.</title>
        <authorList>
            <person name="Glockner G."/>
            <person name="Hulsmann N."/>
            <person name="Schleicher M."/>
            <person name="Noegel A.A."/>
            <person name="Eichinger L."/>
            <person name="Gallinger C."/>
            <person name="Pawlowski J."/>
            <person name="Sierra R."/>
            <person name="Euteneuer U."/>
            <person name="Pillet L."/>
            <person name="Moustafa A."/>
            <person name="Platzer M."/>
            <person name="Groth M."/>
            <person name="Szafranski K."/>
            <person name="Schliwa M."/>
        </authorList>
    </citation>
    <scope>NUCLEOTIDE SEQUENCE [LARGE SCALE GENOMIC DNA]</scope>
</reference>
<dbReference type="InterPro" id="IPR027417">
    <property type="entry name" value="P-loop_NTPase"/>
</dbReference>